<accession>A0A0C2JWR0</accession>
<dbReference type="EMBL" id="JWZT01000607">
    <property type="protein sequence ID" value="KII73913.1"/>
    <property type="molecule type" value="Genomic_DNA"/>
</dbReference>
<sequence>MKNIYINVKNRERKTHISTHAVISRRTLNISEAAQFSLPSLKSIKKYVKLIKYRDNSILPNRQTLSPLIIPDIYKVSLSREVFLIHDNNSPTTTLVLASCISALRRYIQSGYFDIYKLFTIHEDVFAIIRGVVDGYQPGTILMDFEMSMMNAARNILHDSSIKGGLLHLGQCIWIKYRNQSYNISPIISRIIGLDETGTKTLEEMLDLQSTCGTLCPLSWMDKRGQTTPLEGGITLSISLWDQAFEIYGFFLKPFKKSKILMSIDFHKLMQVRILIKEELTEISLYESKTQ</sequence>
<evidence type="ECO:0000313" key="2">
    <source>
        <dbReference type="Proteomes" id="UP000031668"/>
    </source>
</evidence>
<dbReference type="AlphaFoldDB" id="A0A0C2JWR0"/>
<evidence type="ECO:0000313" key="1">
    <source>
        <dbReference type="EMBL" id="KII73913.1"/>
    </source>
</evidence>
<keyword evidence="2" id="KW-1185">Reference proteome</keyword>
<name>A0A0C2JWR0_THEKT</name>
<dbReference type="OrthoDB" id="7545306at2759"/>
<evidence type="ECO:0008006" key="3">
    <source>
        <dbReference type="Google" id="ProtNLM"/>
    </source>
</evidence>
<reference evidence="1 2" key="1">
    <citation type="journal article" date="2014" name="Genome Biol. Evol.">
        <title>The genome of the myxosporean Thelohanellus kitauei shows adaptations to nutrient acquisition within its fish host.</title>
        <authorList>
            <person name="Yang Y."/>
            <person name="Xiong J."/>
            <person name="Zhou Z."/>
            <person name="Huo F."/>
            <person name="Miao W."/>
            <person name="Ran C."/>
            <person name="Liu Y."/>
            <person name="Zhang J."/>
            <person name="Feng J."/>
            <person name="Wang M."/>
            <person name="Wang M."/>
            <person name="Wang L."/>
            <person name="Yao B."/>
        </authorList>
    </citation>
    <scope>NUCLEOTIDE SEQUENCE [LARGE SCALE GENOMIC DNA]</scope>
    <source>
        <strain evidence="1">Wuqing</strain>
    </source>
</reference>
<proteinExistence type="predicted"/>
<organism evidence="1 2">
    <name type="scientific">Thelohanellus kitauei</name>
    <name type="common">Myxosporean</name>
    <dbReference type="NCBI Taxonomy" id="669202"/>
    <lineage>
        <taxon>Eukaryota</taxon>
        <taxon>Metazoa</taxon>
        <taxon>Cnidaria</taxon>
        <taxon>Myxozoa</taxon>
        <taxon>Myxosporea</taxon>
        <taxon>Bivalvulida</taxon>
        <taxon>Platysporina</taxon>
        <taxon>Myxobolidae</taxon>
        <taxon>Thelohanellus</taxon>
    </lineage>
</organism>
<dbReference type="Proteomes" id="UP000031668">
    <property type="component" value="Unassembled WGS sequence"/>
</dbReference>
<gene>
    <name evidence="1" type="ORF">RF11_15615</name>
</gene>
<comment type="caution">
    <text evidence="1">The sequence shown here is derived from an EMBL/GenBank/DDBJ whole genome shotgun (WGS) entry which is preliminary data.</text>
</comment>
<protein>
    <recommendedName>
        <fullName evidence="3">MULE transposase domain-containing protein</fullName>
    </recommendedName>
</protein>